<dbReference type="Pfam" id="PF14559">
    <property type="entry name" value="TPR_19"/>
    <property type="match status" value="1"/>
</dbReference>
<feature type="repeat" description="TPR" evidence="1">
    <location>
        <begin position="121"/>
        <end position="154"/>
    </location>
</feature>
<evidence type="ECO:0000256" key="1">
    <source>
        <dbReference type="PROSITE-ProRule" id="PRU00339"/>
    </source>
</evidence>
<dbReference type="OrthoDB" id="919555at2"/>
<dbReference type="SUPFAM" id="SSF48452">
    <property type="entry name" value="TPR-like"/>
    <property type="match status" value="2"/>
</dbReference>
<dbReference type="AlphaFoldDB" id="A0A2A4G259"/>
<dbReference type="InterPro" id="IPR019734">
    <property type="entry name" value="TPR_rpt"/>
</dbReference>
<gene>
    <name evidence="2" type="ORF">B7P33_17955</name>
</gene>
<keyword evidence="3" id="KW-1185">Reference proteome</keyword>
<keyword evidence="1" id="KW-0802">TPR repeat</keyword>
<dbReference type="EMBL" id="NBWU01000008">
    <property type="protein sequence ID" value="PCE62521.1"/>
    <property type="molecule type" value="Genomic_DNA"/>
</dbReference>
<comment type="caution">
    <text evidence="2">The sequence shown here is derived from an EMBL/GenBank/DDBJ whole genome shotgun (WGS) entry which is preliminary data.</text>
</comment>
<reference evidence="2 3" key="1">
    <citation type="submission" date="2017-04" db="EMBL/GenBank/DDBJ databases">
        <title>A new member of the family Flavobacteriaceae isolated from ascidians.</title>
        <authorList>
            <person name="Chen L."/>
        </authorList>
    </citation>
    <scope>NUCLEOTIDE SEQUENCE [LARGE SCALE GENOMIC DNA]</scope>
    <source>
        <strain evidence="2 3">HQA918</strain>
    </source>
</reference>
<proteinExistence type="predicted"/>
<evidence type="ECO:0000313" key="3">
    <source>
        <dbReference type="Proteomes" id="UP000219559"/>
    </source>
</evidence>
<name>A0A2A4G259_9FLAO</name>
<dbReference type="Proteomes" id="UP000219559">
    <property type="component" value="Unassembled WGS sequence"/>
</dbReference>
<evidence type="ECO:0000313" key="2">
    <source>
        <dbReference type="EMBL" id="PCE62521.1"/>
    </source>
</evidence>
<dbReference type="SMART" id="SM00028">
    <property type="entry name" value="TPR"/>
    <property type="match status" value="4"/>
</dbReference>
<dbReference type="InterPro" id="IPR011990">
    <property type="entry name" value="TPR-like_helical_dom_sf"/>
</dbReference>
<dbReference type="Gene3D" id="1.25.40.10">
    <property type="entry name" value="Tetratricopeptide repeat domain"/>
    <property type="match status" value="3"/>
</dbReference>
<organism evidence="2 3">
    <name type="scientific">Sediminicola luteus</name>
    <dbReference type="NCBI Taxonomy" id="319238"/>
    <lineage>
        <taxon>Bacteria</taxon>
        <taxon>Pseudomonadati</taxon>
        <taxon>Bacteroidota</taxon>
        <taxon>Flavobacteriia</taxon>
        <taxon>Flavobacteriales</taxon>
        <taxon>Flavobacteriaceae</taxon>
        <taxon>Sediminicola</taxon>
    </lineage>
</organism>
<dbReference type="PANTHER" id="PTHR12558:SF13">
    <property type="entry name" value="CELL DIVISION CYCLE PROTEIN 27 HOMOLOG"/>
    <property type="match status" value="1"/>
</dbReference>
<accession>A0A2A4G259</accession>
<dbReference type="RefSeq" id="WP_097443608.1">
    <property type="nucleotide sequence ID" value="NZ_NBWU01000008.1"/>
</dbReference>
<protein>
    <submittedName>
        <fullName evidence="2">Uncharacterized protein</fullName>
    </submittedName>
</protein>
<dbReference type="PANTHER" id="PTHR12558">
    <property type="entry name" value="CELL DIVISION CYCLE 16,23,27"/>
    <property type="match status" value="1"/>
</dbReference>
<sequence>MKRTFLILLGLFQFMQIWGQSLMEEGFRYLELGQFAKAEIFFEGYLKKDPGNKTALICYGRAVGLNGRPELAQERFSQLLNEYPNDLEVKLNYNESLLWDKRFSEAKPLYAVLVRDYPTNFAAVLGYANTLSNLKEYKAALEWVEKALRLQPNDPGAKTSKKYIHLGYADQCVKQQRYNQGEVLLKGVFKDFPNDQETLLNLANLYIIKKEVESARNAYRDYVNLPKDSIKALNGMALVEHIDGKDKRALQLAALSKQKIDGYDDPPLREQTYNRYVQALIWNRKFVKAKKMIDSLFVREPDRDWILALRATLGLYTGDPNSSIRDYERILVEDSASFDGNLGLANALFASGRIKPAYGAAYRTLYFFPNQKDATLFLEKISLGHVPGLDQHFGYSFDNGKNVAFFSNTEVKVPLSTQLGGSLAYGYRTTKNTGKGNRAYTHSAIGGLWYRPWPRAVLEGKLGLNISDYGAGSYTQPILKVQLATQTFKLHRMTAIYHREMQNFNADLIAREIVMQHYRIDYNLGTNFGMGWFNQLMFTTQNDGNERKLLFTSLYYNLMLKPLVKFGVNYQYMGFADQVPTIYFSPERFQAIEIFGEFKGNLAKNTELALLAATGRQKVEEDPLTNTLRADLSVKQRFSKRLEASVYGRYSNIASATAAGFEYSEFGLRLSWKISKTPIFKFTP</sequence>
<dbReference type="PROSITE" id="PS50005">
    <property type="entry name" value="TPR"/>
    <property type="match status" value="1"/>
</dbReference>